<dbReference type="EMBL" id="PQFF01000007">
    <property type="protein sequence ID" value="RHZ89824.1"/>
    <property type="molecule type" value="Genomic_DNA"/>
</dbReference>
<feature type="region of interest" description="Disordered" evidence="1">
    <location>
        <begin position="1"/>
        <end position="30"/>
    </location>
</feature>
<evidence type="ECO:0000313" key="2">
    <source>
        <dbReference type="EMBL" id="RHZ89824.1"/>
    </source>
</evidence>
<accession>A0A397JX12</accession>
<organism evidence="2 3">
    <name type="scientific">Diversispora epigaea</name>
    <dbReference type="NCBI Taxonomy" id="1348612"/>
    <lineage>
        <taxon>Eukaryota</taxon>
        <taxon>Fungi</taxon>
        <taxon>Fungi incertae sedis</taxon>
        <taxon>Mucoromycota</taxon>
        <taxon>Glomeromycotina</taxon>
        <taxon>Glomeromycetes</taxon>
        <taxon>Diversisporales</taxon>
        <taxon>Diversisporaceae</taxon>
        <taxon>Diversispora</taxon>
    </lineage>
</organism>
<comment type="caution">
    <text evidence="2">The sequence shown here is derived from an EMBL/GenBank/DDBJ whole genome shotgun (WGS) entry which is preliminary data.</text>
</comment>
<gene>
    <name evidence="2" type="ORF">Glove_9g365</name>
</gene>
<reference evidence="2 3" key="1">
    <citation type="submission" date="2018-08" db="EMBL/GenBank/DDBJ databases">
        <title>Genome and evolution of the arbuscular mycorrhizal fungus Diversispora epigaea (formerly Glomus versiforme) and its bacterial endosymbionts.</title>
        <authorList>
            <person name="Sun X."/>
            <person name="Fei Z."/>
            <person name="Harrison M."/>
        </authorList>
    </citation>
    <scope>NUCLEOTIDE SEQUENCE [LARGE SCALE GENOMIC DNA]</scope>
    <source>
        <strain evidence="2 3">IT104</strain>
    </source>
</reference>
<evidence type="ECO:0000313" key="3">
    <source>
        <dbReference type="Proteomes" id="UP000266861"/>
    </source>
</evidence>
<proteinExistence type="predicted"/>
<keyword evidence="3" id="KW-1185">Reference proteome</keyword>
<name>A0A397JX12_9GLOM</name>
<sequence length="92" mass="10640">MENNPDSNYRDYWPSLAQESKDNQETSTRASDLATNFLSTLSLTTDIEMTYIKRENESTPDKVGSLSFDSSKQEKIKDVLEKIFFLFPTYII</sequence>
<dbReference type="AlphaFoldDB" id="A0A397JX12"/>
<dbReference type="Proteomes" id="UP000266861">
    <property type="component" value="Unassembled WGS sequence"/>
</dbReference>
<protein>
    <submittedName>
        <fullName evidence="2">Uncharacterized protein</fullName>
    </submittedName>
</protein>
<evidence type="ECO:0000256" key="1">
    <source>
        <dbReference type="SAM" id="MobiDB-lite"/>
    </source>
</evidence>